<protein>
    <submittedName>
        <fullName evidence="3">Ankyrin repeat protein</fullName>
    </submittedName>
</protein>
<evidence type="ECO:0000313" key="3">
    <source>
        <dbReference type="EMBL" id="AYV76494.1"/>
    </source>
</evidence>
<evidence type="ECO:0000256" key="1">
    <source>
        <dbReference type="ARBA" id="ARBA00022737"/>
    </source>
</evidence>
<dbReference type="PANTHER" id="PTHR24188:SF29">
    <property type="entry name" value="GH09064P"/>
    <property type="match status" value="1"/>
</dbReference>
<proteinExistence type="predicted"/>
<dbReference type="EMBL" id="MK071985">
    <property type="protein sequence ID" value="AYV76494.1"/>
    <property type="molecule type" value="Genomic_DNA"/>
</dbReference>
<keyword evidence="2" id="KW-0040">ANK repeat</keyword>
<evidence type="ECO:0000256" key="2">
    <source>
        <dbReference type="ARBA" id="ARBA00023043"/>
    </source>
</evidence>
<dbReference type="PROSITE" id="PS50297">
    <property type="entry name" value="ANK_REP_REGION"/>
    <property type="match status" value="1"/>
</dbReference>
<name>A0A3G4ZQ89_9VIRU</name>
<dbReference type="PANTHER" id="PTHR24188">
    <property type="entry name" value="ANKYRIN REPEAT PROTEIN"/>
    <property type="match status" value="1"/>
</dbReference>
<dbReference type="InterPro" id="IPR002110">
    <property type="entry name" value="Ankyrin_rpt"/>
</dbReference>
<accession>A0A3G4ZQ89</accession>
<organism evidence="3">
    <name type="scientific">Terrestrivirus sp</name>
    <dbReference type="NCBI Taxonomy" id="2487775"/>
    <lineage>
        <taxon>Viruses</taxon>
        <taxon>Varidnaviria</taxon>
        <taxon>Bamfordvirae</taxon>
        <taxon>Nucleocytoviricota</taxon>
        <taxon>Megaviricetes</taxon>
        <taxon>Imitervirales</taxon>
        <taxon>Mimiviridae</taxon>
        <taxon>Klosneuvirinae</taxon>
    </lineage>
</organism>
<dbReference type="SUPFAM" id="SSF48403">
    <property type="entry name" value="Ankyrin repeat"/>
    <property type="match status" value="1"/>
</dbReference>
<dbReference type="SMART" id="SM00248">
    <property type="entry name" value="ANK"/>
    <property type="match status" value="2"/>
</dbReference>
<dbReference type="Pfam" id="PF12796">
    <property type="entry name" value="Ank_2"/>
    <property type="match status" value="1"/>
</dbReference>
<sequence length="238" mass="27449">MSQIIRQLRYYKVLNPAFQHYTHKYNKGVNIDPHGHLFSKEGSCVKGGFYFTDKDNIFRYLGFGRNDAHIAFLTIPPDSEIVQDPDREETKWRSPKIFIDEIKSLNDAVDMMETEKVNLANSHLLQYVIGWHKKDVFEKLDKKNIIFNLSKDKLNELMITAADQGQLDMLMTLVEKYNANVHAKNTHALYLAGWCGHLDVAKYLIEKGADPRSNDAVRRAREHGHTEVVKFLQSKGAK</sequence>
<dbReference type="Gene3D" id="1.25.40.20">
    <property type="entry name" value="Ankyrin repeat-containing domain"/>
    <property type="match status" value="1"/>
</dbReference>
<keyword evidence="1" id="KW-0677">Repeat</keyword>
<dbReference type="PROSITE" id="PS50088">
    <property type="entry name" value="ANK_REPEAT"/>
    <property type="match status" value="1"/>
</dbReference>
<dbReference type="InterPro" id="IPR036770">
    <property type="entry name" value="Ankyrin_rpt-contain_sf"/>
</dbReference>
<reference evidence="3" key="1">
    <citation type="submission" date="2018-10" db="EMBL/GenBank/DDBJ databases">
        <title>Hidden diversity of soil giant viruses.</title>
        <authorList>
            <person name="Schulz F."/>
            <person name="Alteio L."/>
            <person name="Goudeau D."/>
            <person name="Ryan E.M."/>
            <person name="Malmstrom R.R."/>
            <person name="Blanchard J."/>
            <person name="Woyke T."/>
        </authorList>
    </citation>
    <scope>NUCLEOTIDE SEQUENCE</scope>
    <source>
        <strain evidence="3">TEV1</strain>
    </source>
</reference>
<gene>
    <name evidence="3" type="ORF">Terrestrivirus7_47</name>
</gene>